<dbReference type="InterPro" id="IPR002401">
    <property type="entry name" value="Cyt_P450_E_grp-I"/>
</dbReference>
<evidence type="ECO:0000313" key="16">
    <source>
        <dbReference type="Proteomes" id="UP000009183"/>
    </source>
</evidence>
<comment type="subcellular location">
    <subcellularLocation>
        <location evidence="2">Membrane</location>
        <topology evidence="2">Single-pass membrane protein</topology>
    </subcellularLocation>
</comment>
<proteinExistence type="inferred from homology"/>
<evidence type="ECO:0000256" key="11">
    <source>
        <dbReference type="ARBA" id="ARBA00023136"/>
    </source>
</evidence>
<dbReference type="PRINTS" id="PR00385">
    <property type="entry name" value="P450"/>
</dbReference>
<keyword evidence="11 14" id="KW-0472">Membrane</keyword>
<dbReference type="GO" id="GO:0005506">
    <property type="term" value="F:iron ion binding"/>
    <property type="evidence" value="ECO:0007669"/>
    <property type="project" value="InterPro"/>
</dbReference>
<dbReference type="GO" id="GO:0020037">
    <property type="term" value="F:heme binding"/>
    <property type="evidence" value="ECO:0007669"/>
    <property type="project" value="InterPro"/>
</dbReference>
<keyword evidence="10 13" id="KW-0503">Monooxygenase</keyword>
<dbReference type="CDD" id="cd11043">
    <property type="entry name" value="CYP90-like"/>
    <property type="match status" value="1"/>
</dbReference>
<gene>
    <name evidence="15" type="ordered locus">VIT_16s0100g00600</name>
</gene>
<dbReference type="Pfam" id="PF00067">
    <property type="entry name" value="p450"/>
    <property type="match status" value="1"/>
</dbReference>
<dbReference type="eggNOG" id="KOG0157">
    <property type="taxonomic scope" value="Eukaryota"/>
</dbReference>
<dbReference type="PaxDb" id="29760-VIT_16s0100g00600.t01"/>
<dbReference type="EMBL" id="FN596000">
    <property type="protein sequence ID" value="CBI31826.3"/>
    <property type="molecule type" value="Genomic_DNA"/>
</dbReference>
<keyword evidence="4 12" id="KW-0349">Heme</keyword>
<dbReference type="GO" id="GO:0016132">
    <property type="term" value="P:brassinosteroid biosynthetic process"/>
    <property type="evidence" value="ECO:0000318"/>
    <property type="project" value="GO_Central"/>
</dbReference>
<name>D7TMV3_VITVI</name>
<evidence type="ECO:0000256" key="13">
    <source>
        <dbReference type="RuleBase" id="RU000461"/>
    </source>
</evidence>
<evidence type="ECO:0000256" key="4">
    <source>
        <dbReference type="ARBA" id="ARBA00022617"/>
    </source>
</evidence>
<sequence length="493" mass="56748">MGYLWYAFAFTATLLVCITHWVYSFRKPKFNGKLPPGSMGLPILGETLQFFAPNTALDVAPFIRERMNRYGPLFRTSLVGWPLVISTDPDLSRFILQQEGKLVHSWYTESFDNVVGKQNVLSAKGAMHKCLRNLILNQFGSESLKTRFLTQVEELVLKHLQLWSNCTSVELKEAIASMIFGFTAKKLFDYDESRTPEKLRENYAAFLDGLISFPLKIPGTSYWKCLQGRKRAMKTIRNMLDERRASPEREDKDYIDFVLEEMQKDQTILTEEIVLDLLFALPFATYETTSSALVLAIQYLGSHPSALAEITKEHESILRSRERVDSGITWNEYKSMNFTMMVINETVRLGNIVPGIFRKVAKDIEIKGYTIPAGWMVMISPPAVHFNPTLYKDPLVFNPWRWQCQEPNAGSRNFMGFGGGIRQCVGAEFVKLQMAIFLHHLLTKYRWTVIKGGDTVWKPGLVFPKGFHVQISERTKFIYLLLNYIKYFFIIIL</sequence>
<dbReference type="InterPro" id="IPR017972">
    <property type="entry name" value="Cyt_P450_CS"/>
</dbReference>
<keyword evidence="7 14" id="KW-1133">Transmembrane helix</keyword>
<dbReference type="GO" id="GO:0004497">
    <property type="term" value="F:monooxygenase activity"/>
    <property type="evidence" value="ECO:0000318"/>
    <property type="project" value="GO_Central"/>
</dbReference>
<evidence type="ECO:0000256" key="12">
    <source>
        <dbReference type="PIRSR" id="PIRSR602401-1"/>
    </source>
</evidence>
<evidence type="ECO:0000256" key="14">
    <source>
        <dbReference type="SAM" id="Phobius"/>
    </source>
</evidence>
<evidence type="ECO:0000256" key="2">
    <source>
        <dbReference type="ARBA" id="ARBA00004167"/>
    </source>
</evidence>
<dbReference type="PANTHER" id="PTHR24286:SF236">
    <property type="entry name" value="P450, PUTATIVE-RELATED"/>
    <property type="match status" value="1"/>
</dbReference>
<evidence type="ECO:0000256" key="1">
    <source>
        <dbReference type="ARBA" id="ARBA00001971"/>
    </source>
</evidence>
<dbReference type="Gene3D" id="1.10.630.10">
    <property type="entry name" value="Cytochrome P450"/>
    <property type="match status" value="1"/>
</dbReference>
<feature type="transmembrane region" description="Helical" evidence="14">
    <location>
        <begin position="6"/>
        <end position="23"/>
    </location>
</feature>
<keyword evidence="6 12" id="KW-0479">Metal-binding</keyword>
<keyword evidence="5 14" id="KW-0812">Transmembrane</keyword>
<evidence type="ECO:0000313" key="15">
    <source>
        <dbReference type="EMBL" id="CBI31826.3"/>
    </source>
</evidence>
<dbReference type="OMA" id="IPGPAYW"/>
<evidence type="ECO:0000256" key="3">
    <source>
        <dbReference type="ARBA" id="ARBA00010617"/>
    </source>
</evidence>
<keyword evidence="9 12" id="KW-0408">Iron</keyword>
<evidence type="ECO:0008006" key="17">
    <source>
        <dbReference type="Google" id="ProtNLM"/>
    </source>
</evidence>
<dbReference type="GO" id="GO:0010268">
    <property type="term" value="P:brassinosteroid homeostasis"/>
    <property type="evidence" value="ECO:0000318"/>
    <property type="project" value="GO_Central"/>
</dbReference>
<dbReference type="GO" id="GO:0016020">
    <property type="term" value="C:membrane"/>
    <property type="evidence" value="ECO:0007669"/>
    <property type="project" value="UniProtKB-SubCell"/>
</dbReference>
<evidence type="ECO:0000256" key="7">
    <source>
        <dbReference type="ARBA" id="ARBA00022989"/>
    </source>
</evidence>
<comment type="similarity">
    <text evidence="3 13">Belongs to the cytochrome P450 family.</text>
</comment>
<reference evidence="16" key="1">
    <citation type="journal article" date="2007" name="Nature">
        <title>The grapevine genome sequence suggests ancestral hexaploidization in major angiosperm phyla.</title>
        <authorList>
            <consortium name="The French-Italian Public Consortium for Grapevine Genome Characterization."/>
            <person name="Jaillon O."/>
            <person name="Aury J.-M."/>
            <person name="Noel B."/>
            <person name="Policriti A."/>
            <person name="Clepet C."/>
            <person name="Casagrande A."/>
            <person name="Choisne N."/>
            <person name="Aubourg S."/>
            <person name="Vitulo N."/>
            <person name="Jubin C."/>
            <person name="Vezzi A."/>
            <person name="Legeai F."/>
            <person name="Hugueney P."/>
            <person name="Dasilva C."/>
            <person name="Horner D."/>
            <person name="Mica E."/>
            <person name="Jublot D."/>
            <person name="Poulain J."/>
            <person name="Bruyere C."/>
            <person name="Billault A."/>
            <person name="Segurens B."/>
            <person name="Gouyvenoux M."/>
            <person name="Ugarte E."/>
            <person name="Cattonaro F."/>
            <person name="Anthouard V."/>
            <person name="Vico V."/>
            <person name="Del Fabbro C."/>
            <person name="Alaux M."/>
            <person name="Di Gaspero G."/>
            <person name="Dumas V."/>
            <person name="Felice N."/>
            <person name="Paillard S."/>
            <person name="Juman I."/>
            <person name="Moroldo M."/>
            <person name="Scalabrin S."/>
            <person name="Canaguier A."/>
            <person name="Le Clainche I."/>
            <person name="Malacrida G."/>
            <person name="Durand E."/>
            <person name="Pesole G."/>
            <person name="Laucou V."/>
            <person name="Chatelet P."/>
            <person name="Merdinoglu D."/>
            <person name="Delledonne M."/>
            <person name="Pezzotti M."/>
            <person name="Lecharny A."/>
            <person name="Scarpelli C."/>
            <person name="Artiguenave F."/>
            <person name="Pe M.E."/>
            <person name="Valle G."/>
            <person name="Morgante M."/>
            <person name="Caboche M."/>
            <person name="Adam-Blondon A.-F."/>
            <person name="Weissenbach J."/>
            <person name="Quetier F."/>
            <person name="Wincker P."/>
        </authorList>
    </citation>
    <scope>NUCLEOTIDE SEQUENCE [LARGE SCALE GENOMIC DNA]</scope>
    <source>
        <strain evidence="16">cv. Pinot noir / PN40024</strain>
    </source>
</reference>
<protein>
    <recommendedName>
        <fullName evidence="17">Cytochrome P450 87A3</fullName>
    </recommendedName>
</protein>
<keyword evidence="8 13" id="KW-0560">Oxidoreductase</keyword>
<dbReference type="PANTHER" id="PTHR24286">
    <property type="entry name" value="CYTOCHROME P450 26"/>
    <property type="match status" value="1"/>
</dbReference>
<evidence type="ECO:0000256" key="8">
    <source>
        <dbReference type="ARBA" id="ARBA00023002"/>
    </source>
</evidence>
<dbReference type="InterPro" id="IPR036396">
    <property type="entry name" value="Cyt_P450_sf"/>
</dbReference>
<dbReference type="AlphaFoldDB" id="D7TMV3"/>
<dbReference type="HOGENOM" id="CLU_001570_15_5_1"/>
<accession>D7TMV3</accession>
<dbReference type="PROSITE" id="PS00086">
    <property type="entry name" value="CYTOCHROME_P450"/>
    <property type="match status" value="1"/>
</dbReference>
<dbReference type="Proteomes" id="UP000009183">
    <property type="component" value="Chromosome 16"/>
</dbReference>
<keyword evidence="16" id="KW-1185">Reference proteome</keyword>
<evidence type="ECO:0000256" key="10">
    <source>
        <dbReference type="ARBA" id="ARBA00023033"/>
    </source>
</evidence>
<comment type="cofactor">
    <cofactor evidence="1 12">
        <name>heme</name>
        <dbReference type="ChEBI" id="CHEBI:30413"/>
    </cofactor>
</comment>
<evidence type="ECO:0000256" key="9">
    <source>
        <dbReference type="ARBA" id="ARBA00023004"/>
    </source>
</evidence>
<evidence type="ECO:0000256" key="5">
    <source>
        <dbReference type="ARBA" id="ARBA00022692"/>
    </source>
</evidence>
<feature type="binding site" description="axial binding residue" evidence="12">
    <location>
        <position position="424"/>
    </location>
    <ligand>
        <name>heme</name>
        <dbReference type="ChEBI" id="CHEBI:30413"/>
    </ligand>
    <ligandPart>
        <name>Fe</name>
        <dbReference type="ChEBI" id="CHEBI:18248"/>
    </ligandPart>
</feature>
<dbReference type="InParanoid" id="D7TMV3"/>
<organism evidence="15 16">
    <name type="scientific">Vitis vinifera</name>
    <name type="common">Grape</name>
    <dbReference type="NCBI Taxonomy" id="29760"/>
    <lineage>
        <taxon>Eukaryota</taxon>
        <taxon>Viridiplantae</taxon>
        <taxon>Streptophyta</taxon>
        <taxon>Embryophyta</taxon>
        <taxon>Tracheophyta</taxon>
        <taxon>Spermatophyta</taxon>
        <taxon>Magnoliopsida</taxon>
        <taxon>eudicotyledons</taxon>
        <taxon>Gunneridae</taxon>
        <taxon>Pentapetalae</taxon>
        <taxon>rosids</taxon>
        <taxon>Vitales</taxon>
        <taxon>Vitaceae</taxon>
        <taxon>Viteae</taxon>
        <taxon>Vitis</taxon>
    </lineage>
</organism>
<dbReference type="FunFam" id="1.10.630.10:FF:000020">
    <property type="entry name" value="Cytochrome P450 family protein"/>
    <property type="match status" value="1"/>
</dbReference>
<dbReference type="PRINTS" id="PR00463">
    <property type="entry name" value="EP450I"/>
</dbReference>
<dbReference type="GO" id="GO:0016705">
    <property type="term" value="F:oxidoreductase activity, acting on paired donors, with incorporation or reduction of molecular oxygen"/>
    <property type="evidence" value="ECO:0007669"/>
    <property type="project" value="InterPro"/>
</dbReference>
<dbReference type="SUPFAM" id="SSF48264">
    <property type="entry name" value="Cytochrome P450"/>
    <property type="match status" value="1"/>
</dbReference>
<evidence type="ECO:0000256" key="6">
    <source>
        <dbReference type="ARBA" id="ARBA00022723"/>
    </source>
</evidence>
<dbReference type="InterPro" id="IPR001128">
    <property type="entry name" value="Cyt_P450"/>
</dbReference>